<protein>
    <submittedName>
        <fullName evidence="1">Uncharacterized protein</fullName>
    </submittedName>
</protein>
<gene>
    <name evidence="1" type="ORF">SAMN04488138_10174</name>
</gene>
<name>A0A1I3MMZ6_9RHOB</name>
<organism evidence="1 2">
    <name type="scientific">Celeribacter halophilus</name>
    <dbReference type="NCBI Taxonomy" id="576117"/>
    <lineage>
        <taxon>Bacteria</taxon>
        <taxon>Pseudomonadati</taxon>
        <taxon>Pseudomonadota</taxon>
        <taxon>Alphaproteobacteria</taxon>
        <taxon>Rhodobacterales</taxon>
        <taxon>Roseobacteraceae</taxon>
        <taxon>Celeribacter</taxon>
    </lineage>
</organism>
<sequence>MEASTGIEPVYTDLQSLTFINNNNILGVFWYQDICRTRGEPDTLVLWVLRGGCRRLESLLPHRSVHWEKKVAGRVAALSDDTQKFIALFGYQKSRYFASSGQEVWS</sequence>
<dbReference type="Proteomes" id="UP000183299">
    <property type="component" value="Unassembled WGS sequence"/>
</dbReference>
<keyword evidence="2" id="KW-1185">Reference proteome</keyword>
<evidence type="ECO:0000313" key="2">
    <source>
        <dbReference type="Proteomes" id="UP000183299"/>
    </source>
</evidence>
<proteinExistence type="predicted"/>
<accession>A0A1I3MMZ6</accession>
<dbReference type="AlphaFoldDB" id="A0A1I3MMZ6"/>
<dbReference type="STRING" id="576117.SAMN04488138_10174"/>
<reference evidence="1 2" key="1">
    <citation type="submission" date="2016-10" db="EMBL/GenBank/DDBJ databases">
        <authorList>
            <person name="de Groot N.N."/>
        </authorList>
    </citation>
    <scope>NUCLEOTIDE SEQUENCE [LARGE SCALE GENOMIC DNA]</scope>
    <source>
        <strain evidence="1 2">CGMCC 1.8891</strain>
    </source>
</reference>
<evidence type="ECO:0000313" key="1">
    <source>
        <dbReference type="EMBL" id="SFI98312.1"/>
    </source>
</evidence>
<dbReference type="EMBL" id="FORY01000001">
    <property type="protein sequence ID" value="SFI98312.1"/>
    <property type="molecule type" value="Genomic_DNA"/>
</dbReference>